<keyword evidence="1" id="KW-0732">Signal</keyword>
<feature type="signal peptide" evidence="1">
    <location>
        <begin position="1"/>
        <end position="22"/>
    </location>
</feature>
<evidence type="ECO:0008006" key="4">
    <source>
        <dbReference type="Google" id="ProtNLM"/>
    </source>
</evidence>
<gene>
    <name evidence="2" type="ORF">GCM10023169_30740</name>
</gene>
<dbReference type="EMBL" id="BAABGN010000012">
    <property type="protein sequence ID" value="GAA4428962.1"/>
    <property type="molecule type" value="Genomic_DNA"/>
</dbReference>
<evidence type="ECO:0000256" key="1">
    <source>
        <dbReference type="SAM" id="SignalP"/>
    </source>
</evidence>
<dbReference type="PROSITE" id="PS51257">
    <property type="entry name" value="PROKAR_LIPOPROTEIN"/>
    <property type="match status" value="1"/>
</dbReference>
<proteinExistence type="predicted"/>
<name>A0ABP8LHB9_9MICO</name>
<evidence type="ECO:0000313" key="3">
    <source>
        <dbReference type="Proteomes" id="UP001500622"/>
    </source>
</evidence>
<organism evidence="2 3">
    <name type="scientific">Georgenia halophila</name>
    <dbReference type="NCBI Taxonomy" id="620889"/>
    <lineage>
        <taxon>Bacteria</taxon>
        <taxon>Bacillati</taxon>
        <taxon>Actinomycetota</taxon>
        <taxon>Actinomycetes</taxon>
        <taxon>Micrococcales</taxon>
        <taxon>Bogoriellaceae</taxon>
        <taxon>Georgenia</taxon>
    </lineage>
</organism>
<protein>
    <recommendedName>
        <fullName evidence="4">Sugar ABC transporter substrate-binding protein</fullName>
    </recommendedName>
</protein>
<accession>A0ABP8LHB9</accession>
<comment type="caution">
    <text evidence="2">The sequence shown here is derived from an EMBL/GenBank/DDBJ whole genome shotgun (WGS) entry which is preliminary data.</text>
</comment>
<sequence length="51" mass="5113">MMNRLRKMRSLTALAAAGALLAACSSGGGGGNDEGGPGEDGRTALDMWVFA</sequence>
<evidence type="ECO:0000313" key="2">
    <source>
        <dbReference type="EMBL" id="GAA4428962.1"/>
    </source>
</evidence>
<dbReference type="Proteomes" id="UP001500622">
    <property type="component" value="Unassembled WGS sequence"/>
</dbReference>
<keyword evidence="3" id="KW-1185">Reference proteome</keyword>
<feature type="chain" id="PRO_5046886929" description="Sugar ABC transporter substrate-binding protein" evidence="1">
    <location>
        <begin position="23"/>
        <end position="51"/>
    </location>
</feature>
<reference evidence="3" key="1">
    <citation type="journal article" date="2019" name="Int. J. Syst. Evol. Microbiol.">
        <title>The Global Catalogue of Microorganisms (GCM) 10K type strain sequencing project: providing services to taxonomists for standard genome sequencing and annotation.</title>
        <authorList>
            <consortium name="The Broad Institute Genomics Platform"/>
            <consortium name="The Broad Institute Genome Sequencing Center for Infectious Disease"/>
            <person name="Wu L."/>
            <person name="Ma J."/>
        </authorList>
    </citation>
    <scope>NUCLEOTIDE SEQUENCE [LARGE SCALE GENOMIC DNA]</scope>
    <source>
        <strain evidence="3">JCM 17810</strain>
    </source>
</reference>